<name>A0ABN9KWP7_9NEOB</name>
<organism evidence="4 5">
    <name type="scientific">Ranitomeya imitator</name>
    <name type="common">mimic poison frog</name>
    <dbReference type="NCBI Taxonomy" id="111125"/>
    <lineage>
        <taxon>Eukaryota</taxon>
        <taxon>Metazoa</taxon>
        <taxon>Chordata</taxon>
        <taxon>Craniata</taxon>
        <taxon>Vertebrata</taxon>
        <taxon>Euteleostomi</taxon>
        <taxon>Amphibia</taxon>
        <taxon>Batrachia</taxon>
        <taxon>Anura</taxon>
        <taxon>Neobatrachia</taxon>
        <taxon>Hyloidea</taxon>
        <taxon>Dendrobatidae</taxon>
        <taxon>Dendrobatinae</taxon>
        <taxon>Ranitomeya</taxon>
    </lineage>
</organism>
<dbReference type="EMBL" id="CAUEEQ010002058">
    <property type="protein sequence ID" value="CAJ0921618.1"/>
    <property type="molecule type" value="Genomic_DNA"/>
</dbReference>
<dbReference type="InterPro" id="IPR000305">
    <property type="entry name" value="GIY-YIG_endonuc"/>
</dbReference>
<keyword evidence="5" id="KW-1185">Reference proteome</keyword>
<evidence type="ECO:0000256" key="1">
    <source>
        <dbReference type="SAM" id="MobiDB-lite"/>
    </source>
</evidence>
<accession>A0ABN9KWP7</accession>
<dbReference type="InterPro" id="IPR000477">
    <property type="entry name" value="RT_dom"/>
</dbReference>
<evidence type="ECO:0000313" key="4">
    <source>
        <dbReference type="EMBL" id="CAJ0921618.1"/>
    </source>
</evidence>
<dbReference type="PROSITE" id="PS50164">
    <property type="entry name" value="GIY_YIG"/>
    <property type="match status" value="1"/>
</dbReference>
<evidence type="ECO:0000313" key="5">
    <source>
        <dbReference type="Proteomes" id="UP001176940"/>
    </source>
</evidence>
<gene>
    <name evidence="4" type="ORF">RIMI_LOCUS1562144</name>
</gene>
<sequence length="833" mass="95846">MRRATEVTDVSPDRWTVSTISYLFVRDSPEFCVKFEHILNKCSLDLITLTVEHLQRAISNNSEKIKSIEAQLSTMGTPEELTSLKTEIQDRINRHKRDIETRKRNKFARDAEDYRNNRVYRWQDSSWRTNTRGTQPISSDVSTSGSDHELGSSSSIPPPSFLGPRRYPRRKPDGDRDPRRNQEPNRITRSKEDVVRGTLFYPPNLSVEERHSLRNLQEDKSIIFKPADKGGALVIMDRTMYQSEITRQLSDASIYKVLDRDPSHRIHQEIEDILHKCTNLGVLDQKTCEFLRNPNPITPVFYTLPKIHKNLENPPGRPIVASTDSLLSPIARYLEKILTPLIKGSKSFLLDTGSFLHLIREIHQIPSEALLVTLDVRDLYTSIPHIEGVNSARRLLEGAEMDPEHVSLCIELLRLILTSNFFLFQDTFYLQVMGTAMGSHAAPPYANAYMIDFEENVIYKNSLFQDHAIIWKRYIDDVFCIWHGSPDSLKNFEFLNVSWLGIKFTINTSQDKMNFLDTLVIKDSDGRLSTDLYFKDTDRNSLLHYDSLHPPSTKRSIPRAQYHRVQRIVSNTEVRESRIEGMTRKFLARGYPPALLENSRTVSNTPKIDNTRRIPFVHGFHPSVYILHKAIRRHWPLLSTAHPDVPEFKQPFLPCFKRAPNLRDTLVKADIGSNTVTRQLFLNTPRKGTFPCLHCAQCNNVLKGDTITHPRSGKEHKIHGFFTCNSSYVVYVLKCPCGLLYVGETSQSIRDRISKHKSTIRCNNLLLPVPHHFAAAGHNISQLKFLILEQIPPPRRGGNRILTLKKREAYWIHTLDTLTLKGLNREYELSAFT</sequence>
<dbReference type="PANTHER" id="PTHR21301:SF12">
    <property type="match status" value="1"/>
</dbReference>
<feature type="compositionally biased region" description="Basic and acidic residues" evidence="1">
    <location>
        <begin position="170"/>
        <end position="183"/>
    </location>
</feature>
<feature type="domain" description="GIY-YIG" evidence="2">
    <location>
        <begin position="726"/>
        <end position="821"/>
    </location>
</feature>
<evidence type="ECO:0000259" key="3">
    <source>
        <dbReference type="PROSITE" id="PS50878"/>
    </source>
</evidence>
<evidence type="ECO:0000259" key="2">
    <source>
        <dbReference type="PROSITE" id="PS50164"/>
    </source>
</evidence>
<dbReference type="Proteomes" id="UP001176940">
    <property type="component" value="Unassembled WGS sequence"/>
</dbReference>
<dbReference type="InterPro" id="IPR058912">
    <property type="entry name" value="HTH_animal"/>
</dbReference>
<dbReference type="PROSITE" id="PS50878">
    <property type="entry name" value="RT_POL"/>
    <property type="match status" value="1"/>
</dbReference>
<proteinExistence type="predicted"/>
<reference evidence="4" key="1">
    <citation type="submission" date="2023-07" db="EMBL/GenBank/DDBJ databases">
        <authorList>
            <person name="Stuckert A."/>
        </authorList>
    </citation>
    <scope>NUCLEOTIDE SEQUENCE</scope>
</reference>
<dbReference type="Pfam" id="PF26215">
    <property type="entry name" value="HTH_animal"/>
    <property type="match status" value="1"/>
</dbReference>
<dbReference type="PANTHER" id="PTHR21301">
    <property type="entry name" value="REVERSE TRANSCRIPTASE"/>
    <property type="match status" value="1"/>
</dbReference>
<dbReference type="CDD" id="cd10442">
    <property type="entry name" value="GIY-YIG_PLEs"/>
    <property type="match status" value="1"/>
</dbReference>
<dbReference type="Gene3D" id="3.40.1440.10">
    <property type="entry name" value="GIY-YIG endonuclease"/>
    <property type="match status" value="1"/>
</dbReference>
<feature type="compositionally biased region" description="Polar residues" evidence="1">
    <location>
        <begin position="127"/>
        <end position="141"/>
    </location>
</feature>
<comment type="caution">
    <text evidence="4">The sequence shown here is derived from an EMBL/GenBank/DDBJ whole genome shotgun (WGS) entry which is preliminary data.</text>
</comment>
<protein>
    <recommendedName>
        <fullName evidence="6">Reverse transcriptase domain-containing protein</fullName>
    </recommendedName>
</protein>
<feature type="domain" description="Reverse transcriptase" evidence="3">
    <location>
        <begin position="285"/>
        <end position="532"/>
    </location>
</feature>
<feature type="region of interest" description="Disordered" evidence="1">
    <location>
        <begin position="127"/>
        <end position="192"/>
    </location>
</feature>
<dbReference type="InterPro" id="IPR035901">
    <property type="entry name" value="GIY-YIG_endonuc_sf"/>
</dbReference>
<evidence type="ECO:0008006" key="6">
    <source>
        <dbReference type="Google" id="ProtNLM"/>
    </source>
</evidence>